<evidence type="ECO:0000313" key="5">
    <source>
        <dbReference type="EMBL" id="TDD69657.1"/>
    </source>
</evidence>
<dbReference type="InterPro" id="IPR011611">
    <property type="entry name" value="PfkB_dom"/>
</dbReference>
<dbReference type="Proteomes" id="UP000295217">
    <property type="component" value="Unassembled WGS sequence"/>
</dbReference>
<evidence type="ECO:0000256" key="2">
    <source>
        <dbReference type="ARBA" id="ARBA00022679"/>
    </source>
</evidence>
<keyword evidence="6" id="KW-1185">Reference proteome</keyword>
<dbReference type="EMBL" id="SMLB01000013">
    <property type="protein sequence ID" value="TDD69657.1"/>
    <property type="molecule type" value="Genomic_DNA"/>
</dbReference>
<evidence type="ECO:0000259" key="4">
    <source>
        <dbReference type="Pfam" id="PF00294"/>
    </source>
</evidence>
<organism evidence="5 6">
    <name type="scientific">Jiangella aurantiaca</name>
    <dbReference type="NCBI Taxonomy" id="2530373"/>
    <lineage>
        <taxon>Bacteria</taxon>
        <taxon>Bacillati</taxon>
        <taxon>Actinomycetota</taxon>
        <taxon>Actinomycetes</taxon>
        <taxon>Jiangellales</taxon>
        <taxon>Jiangellaceae</taxon>
        <taxon>Jiangella</taxon>
    </lineage>
</organism>
<dbReference type="Gene3D" id="3.40.1190.20">
    <property type="match status" value="1"/>
</dbReference>
<feature type="domain" description="Carbohydrate kinase PfkB" evidence="4">
    <location>
        <begin position="6"/>
        <end position="300"/>
    </location>
</feature>
<comment type="similarity">
    <text evidence="1">Belongs to the carbohydrate kinase PfkB family.</text>
</comment>
<sequence>MSRAGLVTIGEAMALVAAAETGGWAHHRAMQLSVAGAEFNVAVGVQRLGRRATWISRVGADGFGELMLRELRAEGITAIAAVDDTRPTGLMVKERPNSLHTRVRYYRAGSAASALTAFDLPLEPIQQAAVLHVTGITPALGPGPASAVQLAVDTARAAGVTVSLDVNYRSALWSRDDAAAALEPLARQADVLFAGPEEASLIVPAGAPEDMAYALAALGPAHVVIKLGADGAVSLIDGELWRTPAVPVRVVDTVGAGDAFVAGYLAELMEGAPVRRRLATAVAAGAFACTSLGDWEGLPTRADLPALQATESVHR</sequence>
<dbReference type="Pfam" id="PF00294">
    <property type="entry name" value="PfkB"/>
    <property type="match status" value="1"/>
</dbReference>
<dbReference type="AlphaFoldDB" id="A0A4V2YSK4"/>
<dbReference type="InterPro" id="IPR002173">
    <property type="entry name" value="Carboh/pur_kinase_PfkB_CS"/>
</dbReference>
<evidence type="ECO:0000256" key="3">
    <source>
        <dbReference type="ARBA" id="ARBA00022777"/>
    </source>
</evidence>
<comment type="caution">
    <text evidence="5">The sequence shown here is derived from an EMBL/GenBank/DDBJ whole genome shotgun (WGS) entry which is preliminary data.</text>
</comment>
<keyword evidence="2" id="KW-0808">Transferase</keyword>
<reference evidence="5 6" key="1">
    <citation type="submission" date="2019-02" db="EMBL/GenBank/DDBJ databases">
        <title>Draft genome sequences of novel Actinobacteria.</title>
        <authorList>
            <person name="Sahin N."/>
            <person name="Ay H."/>
            <person name="Saygin H."/>
        </authorList>
    </citation>
    <scope>NUCLEOTIDE SEQUENCE [LARGE SCALE GENOMIC DNA]</scope>
    <source>
        <strain evidence="5 6">8K307</strain>
    </source>
</reference>
<dbReference type="GO" id="GO:0016301">
    <property type="term" value="F:kinase activity"/>
    <property type="evidence" value="ECO:0007669"/>
    <property type="project" value="UniProtKB-KW"/>
</dbReference>
<dbReference type="OrthoDB" id="9808601at2"/>
<evidence type="ECO:0000313" key="6">
    <source>
        <dbReference type="Proteomes" id="UP000295217"/>
    </source>
</evidence>
<protein>
    <submittedName>
        <fullName evidence="5">Sugar kinase</fullName>
    </submittedName>
</protein>
<evidence type="ECO:0000256" key="1">
    <source>
        <dbReference type="ARBA" id="ARBA00010688"/>
    </source>
</evidence>
<dbReference type="PANTHER" id="PTHR43085:SF57">
    <property type="entry name" value="CARBOHYDRATE KINASE PFKB DOMAIN-CONTAINING PROTEIN"/>
    <property type="match status" value="1"/>
</dbReference>
<name>A0A4V2YSK4_9ACTN</name>
<dbReference type="InterPro" id="IPR029056">
    <property type="entry name" value="Ribokinase-like"/>
</dbReference>
<proteinExistence type="inferred from homology"/>
<accession>A0A4V2YSK4</accession>
<dbReference type="CDD" id="cd01166">
    <property type="entry name" value="KdgK"/>
    <property type="match status" value="1"/>
</dbReference>
<gene>
    <name evidence="5" type="ORF">E1262_11930</name>
</gene>
<dbReference type="PANTHER" id="PTHR43085">
    <property type="entry name" value="HEXOKINASE FAMILY MEMBER"/>
    <property type="match status" value="1"/>
</dbReference>
<dbReference type="InterPro" id="IPR050306">
    <property type="entry name" value="PfkB_Carbo_kinase"/>
</dbReference>
<dbReference type="RefSeq" id="WP_132103360.1">
    <property type="nucleotide sequence ID" value="NZ_SMLB01000013.1"/>
</dbReference>
<dbReference type="PROSITE" id="PS00584">
    <property type="entry name" value="PFKB_KINASES_2"/>
    <property type="match status" value="1"/>
</dbReference>
<keyword evidence="3 5" id="KW-0418">Kinase</keyword>
<dbReference type="SUPFAM" id="SSF53613">
    <property type="entry name" value="Ribokinase-like"/>
    <property type="match status" value="1"/>
</dbReference>